<dbReference type="EMBL" id="KN831776">
    <property type="protein sequence ID" value="KIM43184.1"/>
    <property type="molecule type" value="Genomic_DNA"/>
</dbReference>
<accession>A0A0C3CGA6</accession>
<feature type="compositionally biased region" description="Polar residues" evidence="1">
    <location>
        <begin position="19"/>
        <end position="33"/>
    </location>
</feature>
<dbReference type="Proteomes" id="UP000053424">
    <property type="component" value="Unassembled WGS sequence"/>
</dbReference>
<reference evidence="3" key="2">
    <citation type="submission" date="2015-01" db="EMBL/GenBank/DDBJ databases">
        <title>Evolutionary Origins and Diversification of the Mycorrhizal Mutualists.</title>
        <authorList>
            <consortium name="DOE Joint Genome Institute"/>
            <consortium name="Mycorrhizal Genomics Consortium"/>
            <person name="Kohler A."/>
            <person name="Kuo A."/>
            <person name="Nagy L.G."/>
            <person name="Floudas D."/>
            <person name="Copeland A."/>
            <person name="Barry K.W."/>
            <person name="Cichocki N."/>
            <person name="Veneault-Fourrey C."/>
            <person name="LaButti K."/>
            <person name="Lindquist E.A."/>
            <person name="Lipzen A."/>
            <person name="Lundell T."/>
            <person name="Morin E."/>
            <person name="Murat C."/>
            <person name="Riley R."/>
            <person name="Ohm R."/>
            <person name="Sun H."/>
            <person name="Tunlid A."/>
            <person name="Henrissat B."/>
            <person name="Grigoriev I.V."/>
            <person name="Hibbett D.S."/>
            <person name="Martin F."/>
        </authorList>
    </citation>
    <scope>NUCLEOTIDE SEQUENCE [LARGE SCALE GENOMIC DNA]</scope>
    <source>
        <strain evidence="3">h7</strain>
    </source>
</reference>
<feature type="region of interest" description="Disordered" evidence="1">
    <location>
        <begin position="19"/>
        <end position="55"/>
    </location>
</feature>
<reference evidence="2 3" key="1">
    <citation type="submission" date="2014-04" db="EMBL/GenBank/DDBJ databases">
        <authorList>
            <consortium name="DOE Joint Genome Institute"/>
            <person name="Kuo A."/>
            <person name="Gay G."/>
            <person name="Dore J."/>
            <person name="Kohler A."/>
            <person name="Nagy L.G."/>
            <person name="Floudas D."/>
            <person name="Copeland A."/>
            <person name="Barry K.W."/>
            <person name="Cichocki N."/>
            <person name="Veneault-Fourrey C."/>
            <person name="LaButti K."/>
            <person name="Lindquist E.A."/>
            <person name="Lipzen A."/>
            <person name="Lundell T."/>
            <person name="Morin E."/>
            <person name="Murat C."/>
            <person name="Sun H."/>
            <person name="Tunlid A."/>
            <person name="Henrissat B."/>
            <person name="Grigoriev I.V."/>
            <person name="Hibbett D.S."/>
            <person name="Martin F."/>
            <person name="Nordberg H.P."/>
            <person name="Cantor M.N."/>
            <person name="Hua S.X."/>
        </authorList>
    </citation>
    <scope>NUCLEOTIDE SEQUENCE [LARGE SCALE GENOMIC DNA]</scope>
    <source>
        <strain evidence="3">h7</strain>
    </source>
</reference>
<dbReference type="AlphaFoldDB" id="A0A0C3CGA6"/>
<sequence length="55" mass="6189">MNSPPWLSPDGWVIQQQPTISQNPSFSQKTFTTRGGEGTGNEYCDPRGWTDFALR</sequence>
<evidence type="ECO:0000256" key="1">
    <source>
        <dbReference type="SAM" id="MobiDB-lite"/>
    </source>
</evidence>
<dbReference type="HOGENOM" id="CLU_3032598_0_0_1"/>
<proteinExistence type="predicted"/>
<evidence type="ECO:0000313" key="3">
    <source>
        <dbReference type="Proteomes" id="UP000053424"/>
    </source>
</evidence>
<keyword evidence="3" id="KW-1185">Reference proteome</keyword>
<organism evidence="2 3">
    <name type="scientific">Hebeloma cylindrosporum</name>
    <dbReference type="NCBI Taxonomy" id="76867"/>
    <lineage>
        <taxon>Eukaryota</taxon>
        <taxon>Fungi</taxon>
        <taxon>Dikarya</taxon>
        <taxon>Basidiomycota</taxon>
        <taxon>Agaricomycotina</taxon>
        <taxon>Agaricomycetes</taxon>
        <taxon>Agaricomycetidae</taxon>
        <taxon>Agaricales</taxon>
        <taxon>Agaricineae</taxon>
        <taxon>Hymenogastraceae</taxon>
        <taxon>Hebeloma</taxon>
    </lineage>
</organism>
<name>A0A0C3CGA6_HEBCY</name>
<protein>
    <submittedName>
        <fullName evidence="2">Uncharacterized protein</fullName>
    </submittedName>
</protein>
<evidence type="ECO:0000313" key="2">
    <source>
        <dbReference type="EMBL" id="KIM43184.1"/>
    </source>
</evidence>
<gene>
    <name evidence="2" type="ORF">M413DRAFT_444000</name>
</gene>